<dbReference type="AlphaFoldDB" id="W1IM37"/>
<protein>
    <submittedName>
        <fullName evidence="1">Uncharacterized protein</fullName>
    </submittedName>
</protein>
<proteinExistence type="predicted"/>
<organism evidence="1 2">
    <name type="scientific">Xenorhabdus cabanillasii JM26</name>
    <dbReference type="NCBI Taxonomy" id="1427517"/>
    <lineage>
        <taxon>Bacteria</taxon>
        <taxon>Pseudomonadati</taxon>
        <taxon>Pseudomonadota</taxon>
        <taxon>Gammaproteobacteria</taxon>
        <taxon>Enterobacterales</taxon>
        <taxon>Morganellaceae</taxon>
        <taxon>Xenorhabdus</taxon>
    </lineage>
</organism>
<dbReference type="Proteomes" id="UP000019197">
    <property type="component" value="Unassembled WGS sequence"/>
</dbReference>
<dbReference type="RefSeq" id="WP_176551335.1">
    <property type="nucleotide sequence ID" value="NZ_CAWLVK010000021.1"/>
</dbReference>
<evidence type="ECO:0000313" key="2">
    <source>
        <dbReference type="Proteomes" id="UP000019197"/>
    </source>
</evidence>
<reference evidence="1 2" key="1">
    <citation type="submission" date="2013-11" db="EMBL/GenBank/DDBJ databases">
        <title>Draft genome sequence and annotation of the entomopathogenic bacterium, Xenorhabdus cabanillasi strain JM26.</title>
        <authorList>
            <person name="Gualtieri M."/>
            <person name="Ogier J.C."/>
            <person name="Pages S."/>
            <person name="Givaudan A."/>
            <person name="Gaudriault S."/>
        </authorList>
    </citation>
    <scope>NUCLEOTIDE SEQUENCE [LARGE SCALE GENOMIC DNA]</scope>
    <source>
        <strain evidence="1 2">JM26</strain>
    </source>
</reference>
<gene>
    <name evidence="1" type="ORF">XCR1_1170034</name>
</gene>
<accession>W1IM37</accession>
<evidence type="ECO:0000313" key="1">
    <source>
        <dbReference type="EMBL" id="CDL79557.1"/>
    </source>
</evidence>
<comment type="caution">
    <text evidence="1">The sequence shown here is derived from an EMBL/GenBank/DDBJ whole genome shotgun (WGS) entry which is preliminary data.</text>
</comment>
<name>W1IM37_9GAMM</name>
<sequence length="48" mass="5754">MRYECKNKHEKDKIDFEAIRQSKIQMIQKFIAAKKEAEDKGKIVFKPL</sequence>
<dbReference type="EMBL" id="CBXE010000021">
    <property type="protein sequence ID" value="CDL79557.1"/>
    <property type="molecule type" value="Genomic_DNA"/>
</dbReference>